<dbReference type="EMBL" id="GBXM01106439">
    <property type="protein sequence ID" value="JAH02138.1"/>
    <property type="molecule type" value="Transcribed_RNA"/>
</dbReference>
<organism evidence="1">
    <name type="scientific">Anguilla anguilla</name>
    <name type="common">European freshwater eel</name>
    <name type="synonym">Muraena anguilla</name>
    <dbReference type="NCBI Taxonomy" id="7936"/>
    <lineage>
        <taxon>Eukaryota</taxon>
        <taxon>Metazoa</taxon>
        <taxon>Chordata</taxon>
        <taxon>Craniata</taxon>
        <taxon>Vertebrata</taxon>
        <taxon>Euteleostomi</taxon>
        <taxon>Actinopterygii</taxon>
        <taxon>Neopterygii</taxon>
        <taxon>Teleostei</taxon>
        <taxon>Anguilliformes</taxon>
        <taxon>Anguillidae</taxon>
        <taxon>Anguilla</taxon>
    </lineage>
</organism>
<name>A0A0E9PE47_ANGAN</name>
<protein>
    <submittedName>
        <fullName evidence="1">Uncharacterized protein</fullName>
    </submittedName>
</protein>
<proteinExistence type="predicted"/>
<reference evidence="1" key="2">
    <citation type="journal article" date="2015" name="Fish Shellfish Immunol.">
        <title>Early steps in the European eel (Anguilla anguilla)-Vibrio vulnificus interaction in the gills: Role of the RtxA13 toxin.</title>
        <authorList>
            <person name="Callol A."/>
            <person name="Pajuelo D."/>
            <person name="Ebbesson L."/>
            <person name="Teles M."/>
            <person name="MacKenzie S."/>
            <person name="Amaro C."/>
        </authorList>
    </citation>
    <scope>NUCLEOTIDE SEQUENCE</scope>
</reference>
<sequence length="34" mass="3904">MKINLQCAYLSIQKSCHVTCPVLCHFDSMLTVYI</sequence>
<reference evidence="1" key="1">
    <citation type="submission" date="2014-11" db="EMBL/GenBank/DDBJ databases">
        <authorList>
            <person name="Amaro Gonzalez C."/>
        </authorList>
    </citation>
    <scope>NUCLEOTIDE SEQUENCE</scope>
</reference>
<evidence type="ECO:0000313" key="1">
    <source>
        <dbReference type="EMBL" id="JAH02138.1"/>
    </source>
</evidence>
<accession>A0A0E9PE47</accession>
<dbReference type="AlphaFoldDB" id="A0A0E9PE47"/>